<dbReference type="PANTHER" id="PTHR45983:SF2">
    <property type="entry name" value="PROTEIN-TYROSINE-PHOSPHATASE"/>
    <property type="match status" value="1"/>
</dbReference>
<dbReference type="Pfam" id="PF00102">
    <property type="entry name" value="Y_phosphatase"/>
    <property type="match status" value="1"/>
</dbReference>
<dbReference type="InterPro" id="IPR000242">
    <property type="entry name" value="PTP_cat"/>
</dbReference>
<evidence type="ECO:0000313" key="11">
    <source>
        <dbReference type="EMBL" id="KAL3853016.1"/>
    </source>
</evidence>
<comment type="subcellular location">
    <subcellularLocation>
        <location evidence="1">Cytoplasm</location>
    </subcellularLocation>
</comment>
<keyword evidence="5" id="KW-0378">Hydrolase</keyword>
<feature type="region of interest" description="Disordered" evidence="8">
    <location>
        <begin position="514"/>
        <end position="533"/>
    </location>
</feature>
<dbReference type="AlphaFoldDB" id="A0ABD3UVH3"/>
<dbReference type="SUPFAM" id="SSF52799">
    <property type="entry name" value="(Phosphotyrosine protein) phosphatases II"/>
    <property type="match status" value="1"/>
</dbReference>
<dbReference type="PANTHER" id="PTHR45983">
    <property type="entry name" value="TYROSINE PHOSPHATSE N18, PUTATIVE-RELATED"/>
    <property type="match status" value="1"/>
</dbReference>
<dbReference type="FunFam" id="3.90.190.10:FF:000045">
    <property type="entry name" value="Tyrosine-protein phosphatase non-receptor type 12"/>
    <property type="match status" value="1"/>
</dbReference>
<evidence type="ECO:0000256" key="1">
    <source>
        <dbReference type="ARBA" id="ARBA00004496"/>
    </source>
</evidence>
<dbReference type="PROSITE" id="PS00383">
    <property type="entry name" value="TYR_PHOSPHATASE_1"/>
    <property type="match status" value="1"/>
</dbReference>
<keyword evidence="6" id="KW-0904">Protein phosphatase</keyword>
<dbReference type="InterPro" id="IPR003595">
    <property type="entry name" value="Tyr_Pase_cat"/>
</dbReference>
<protein>
    <recommendedName>
        <fullName evidence="2">protein-tyrosine-phosphatase</fullName>
        <ecNumber evidence="2">3.1.3.48</ecNumber>
    </recommendedName>
</protein>
<dbReference type="InterPro" id="IPR047170">
    <property type="entry name" value="PTN12/18/22"/>
</dbReference>
<sequence>MSDEVILELQASLQKFIDHVDSMQREEDEAGNGLEKQFRELRDLTMKQRDDNTIPATEGRKPHNMKKNRYKDILPFDSTRVTLKEIPDEPGSDYINANFIEGLDFAYHYYIASQGPLPNTVDDFWRMLWENDIIVIFMACKLVELGKKKCEQYWPDDVGSKKQFGEIEVTLLNAENRSEHYTIRHFEASYNGETRTLIQLHYTGWPDHDIPEDIDVILEMIAEMRRIRKDHHPVASKRPPAVIHCSAGCGRTGTICAIDYAWDILQTGKLTLNFDLFEIIKHMREQRQSMIQTPDQYEMVYKATQQLFKEHLDMTQDHEYGNLQFGQNESEDEGDDETELQTTSGEKHRKDSIVPEIKEALHNYGIDTEDSVPAEDISQSSLKTTLFEHPQAPVLTTETSYEPIKVNENHQRNAADLSTHTNLTVKKFEMMQNNISVTTPMQTNAKTQHPLQTTAGQLVHEPGSNFADNWKHGNMQPQPILLQQTVSNSNVNKQNLSSTSNGNKKGNYITKINVGGAKSVPTPSDAAVKSPSRLNSQDFYSEIKPIPSDAAVTSHGRLNSQDSYSEIKPIPSDAADKSHGRLDSQASYSYAYNLKPLDTKGSGAYAYASVGVDGSQESDRSAGNNIYSLVKKTQNDALPADFYTPVRKASQSKKPATRQSKDENLYETVKVGSEEESKDNEAPSIPHRGYIDEPPKQISSTSPTDKDKSKGMSKIGGSSYEFGKRIEKKFKGPRPPPAEWTKGKH</sequence>
<gene>
    <name evidence="11" type="ORF">ACJMK2_016602</name>
</gene>
<feature type="domain" description="Tyrosine specific protein phosphatases" evidence="10">
    <location>
        <begin position="218"/>
        <end position="298"/>
    </location>
</feature>
<dbReference type="InterPro" id="IPR016130">
    <property type="entry name" value="Tyr_Pase_AS"/>
</dbReference>
<feature type="region of interest" description="Disordered" evidence="8">
    <location>
        <begin position="641"/>
        <end position="745"/>
    </location>
</feature>
<keyword evidence="4" id="KW-0597">Phosphoprotein</keyword>
<proteinExistence type="inferred from homology"/>
<dbReference type="Gene3D" id="3.90.190.10">
    <property type="entry name" value="Protein tyrosine phosphatase superfamily"/>
    <property type="match status" value="1"/>
</dbReference>
<reference evidence="11 12" key="1">
    <citation type="submission" date="2024-11" db="EMBL/GenBank/DDBJ databases">
        <title>Chromosome-level genome assembly of the freshwater bivalve Anodonta woodiana.</title>
        <authorList>
            <person name="Chen X."/>
        </authorList>
    </citation>
    <scope>NUCLEOTIDE SEQUENCE [LARGE SCALE GENOMIC DNA]</scope>
    <source>
        <strain evidence="11">MN2024</strain>
        <tissue evidence="11">Gills</tissue>
    </source>
</reference>
<dbReference type="InterPro" id="IPR029021">
    <property type="entry name" value="Prot-tyrosine_phosphatase-like"/>
</dbReference>
<accession>A0ABD3UVH3</accession>
<name>A0ABD3UVH3_SINWO</name>
<comment type="caution">
    <text evidence="11">The sequence shown here is derived from an EMBL/GenBank/DDBJ whole genome shotgun (WGS) entry which is preliminary data.</text>
</comment>
<keyword evidence="3" id="KW-0963">Cytoplasm</keyword>
<evidence type="ECO:0000259" key="10">
    <source>
        <dbReference type="PROSITE" id="PS50056"/>
    </source>
</evidence>
<dbReference type="EC" id="3.1.3.48" evidence="2"/>
<dbReference type="PROSITE" id="PS50055">
    <property type="entry name" value="TYR_PHOSPHATASE_PTP"/>
    <property type="match status" value="1"/>
</dbReference>
<dbReference type="GO" id="GO:0005737">
    <property type="term" value="C:cytoplasm"/>
    <property type="evidence" value="ECO:0007669"/>
    <property type="project" value="UniProtKB-SubCell"/>
</dbReference>
<evidence type="ECO:0000313" key="12">
    <source>
        <dbReference type="Proteomes" id="UP001634394"/>
    </source>
</evidence>
<evidence type="ECO:0000256" key="7">
    <source>
        <dbReference type="ARBA" id="ARBA00034734"/>
    </source>
</evidence>
<organism evidence="11 12">
    <name type="scientific">Sinanodonta woodiana</name>
    <name type="common">Chinese pond mussel</name>
    <name type="synonym">Anodonta woodiana</name>
    <dbReference type="NCBI Taxonomy" id="1069815"/>
    <lineage>
        <taxon>Eukaryota</taxon>
        <taxon>Metazoa</taxon>
        <taxon>Spiralia</taxon>
        <taxon>Lophotrochozoa</taxon>
        <taxon>Mollusca</taxon>
        <taxon>Bivalvia</taxon>
        <taxon>Autobranchia</taxon>
        <taxon>Heteroconchia</taxon>
        <taxon>Palaeoheterodonta</taxon>
        <taxon>Unionida</taxon>
        <taxon>Unionoidea</taxon>
        <taxon>Unionidae</taxon>
        <taxon>Unioninae</taxon>
        <taxon>Sinanodonta</taxon>
    </lineage>
</organism>
<dbReference type="GO" id="GO:0004725">
    <property type="term" value="F:protein tyrosine phosphatase activity"/>
    <property type="evidence" value="ECO:0007669"/>
    <property type="project" value="UniProtKB-EC"/>
</dbReference>
<feature type="compositionally biased region" description="Basic and acidic residues" evidence="8">
    <location>
        <begin position="345"/>
        <end position="355"/>
    </location>
</feature>
<feature type="compositionally biased region" description="Acidic residues" evidence="8">
    <location>
        <begin position="329"/>
        <end position="339"/>
    </location>
</feature>
<dbReference type="PRINTS" id="PR00700">
    <property type="entry name" value="PRTYPHPHTASE"/>
</dbReference>
<keyword evidence="12" id="KW-1185">Reference proteome</keyword>
<feature type="domain" description="Tyrosine-protein phosphatase" evidence="9">
    <location>
        <begin position="34"/>
        <end position="307"/>
    </location>
</feature>
<evidence type="ECO:0000256" key="5">
    <source>
        <dbReference type="ARBA" id="ARBA00022801"/>
    </source>
</evidence>
<evidence type="ECO:0000256" key="3">
    <source>
        <dbReference type="ARBA" id="ARBA00022490"/>
    </source>
</evidence>
<evidence type="ECO:0000256" key="4">
    <source>
        <dbReference type="ARBA" id="ARBA00022553"/>
    </source>
</evidence>
<dbReference type="SMART" id="SM00194">
    <property type="entry name" value="PTPc"/>
    <property type="match status" value="1"/>
</dbReference>
<dbReference type="PROSITE" id="PS50056">
    <property type="entry name" value="TYR_PHOSPHATASE_2"/>
    <property type="match status" value="1"/>
</dbReference>
<feature type="compositionally biased region" description="Basic and acidic residues" evidence="8">
    <location>
        <begin position="672"/>
        <end position="681"/>
    </location>
</feature>
<comment type="similarity">
    <text evidence="7">Belongs to the protein-tyrosine phosphatase family. Non-receptor class 4 subfamily.</text>
</comment>
<evidence type="ECO:0000256" key="8">
    <source>
        <dbReference type="SAM" id="MobiDB-lite"/>
    </source>
</evidence>
<evidence type="ECO:0000256" key="2">
    <source>
        <dbReference type="ARBA" id="ARBA00013064"/>
    </source>
</evidence>
<dbReference type="SMART" id="SM00404">
    <property type="entry name" value="PTPc_motif"/>
    <property type="match status" value="1"/>
</dbReference>
<evidence type="ECO:0000259" key="9">
    <source>
        <dbReference type="PROSITE" id="PS50055"/>
    </source>
</evidence>
<dbReference type="InterPro" id="IPR000387">
    <property type="entry name" value="Tyr_Pase_dom"/>
</dbReference>
<dbReference type="Proteomes" id="UP001634394">
    <property type="component" value="Unassembled WGS sequence"/>
</dbReference>
<feature type="region of interest" description="Disordered" evidence="8">
    <location>
        <begin position="325"/>
        <end position="355"/>
    </location>
</feature>
<feature type="region of interest" description="Disordered" evidence="8">
    <location>
        <begin position="551"/>
        <end position="581"/>
    </location>
</feature>
<evidence type="ECO:0000256" key="6">
    <source>
        <dbReference type="ARBA" id="ARBA00022912"/>
    </source>
</evidence>
<dbReference type="EMBL" id="JBJQND010000015">
    <property type="protein sequence ID" value="KAL3853016.1"/>
    <property type="molecule type" value="Genomic_DNA"/>
</dbReference>